<accession>A0A8H6R756</accession>
<feature type="transmembrane region" description="Helical" evidence="2">
    <location>
        <begin position="109"/>
        <end position="131"/>
    </location>
</feature>
<dbReference type="Proteomes" id="UP000660729">
    <property type="component" value="Unassembled WGS sequence"/>
</dbReference>
<evidence type="ECO:0000256" key="2">
    <source>
        <dbReference type="SAM" id="Phobius"/>
    </source>
</evidence>
<reference evidence="3" key="1">
    <citation type="submission" date="2020-04" db="EMBL/GenBank/DDBJ databases">
        <title>Draft genome resource of the tomato pathogen Pseudocercospora fuligena.</title>
        <authorList>
            <person name="Zaccaron A."/>
        </authorList>
    </citation>
    <scope>NUCLEOTIDE SEQUENCE</scope>
    <source>
        <strain evidence="3">PF001</strain>
    </source>
</reference>
<comment type="caution">
    <text evidence="3">The sequence shown here is derived from an EMBL/GenBank/DDBJ whole genome shotgun (WGS) entry which is preliminary data.</text>
</comment>
<protein>
    <submittedName>
        <fullName evidence="3">Uncharacterized protein</fullName>
    </submittedName>
</protein>
<proteinExistence type="predicted"/>
<keyword evidence="2" id="KW-0812">Transmembrane</keyword>
<evidence type="ECO:0000256" key="1">
    <source>
        <dbReference type="SAM" id="MobiDB-lite"/>
    </source>
</evidence>
<feature type="compositionally biased region" description="Pro residues" evidence="1">
    <location>
        <begin position="36"/>
        <end position="50"/>
    </location>
</feature>
<feature type="region of interest" description="Disordered" evidence="1">
    <location>
        <begin position="33"/>
        <end position="53"/>
    </location>
</feature>
<keyword evidence="2" id="KW-1133">Transmembrane helix</keyword>
<feature type="transmembrane region" description="Helical" evidence="2">
    <location>
        <begin position="151"/>
        <end position="169"/>
    </location>
</feature>
<sequence length="1168" mass="133910">FRSLFQGGQPVPVEVHDITTEWTPRIKTEEEEYVWPPSPPRTPPRPPPIPAGRGRVQRRAGGGCFAWLRAVIGWLDMVGHWALALCQWIVWLGQCIVQLGSWLGRGIVWLGQCIVQLGCWLGCGFAWLISLVDGIGRCIVYPIHAMTGRRLGGWMLALMLFLAQGSPGVRHAATIMGRAFSMPVEHAAANRCYSWVRTSSILFDLNVTKPPFSWTPSQNSMAWDSVSREDAAEASMMRRLNLSQGVLEEWNRRGLQGEPSGAAEPLEHVCQAVWARIERSAAIVARRSFVEGMKHRHEVAVEYGEALGELLDGVSAVVKDEAEPESMLDHGWASWTSTERWWRWCRRWLEAVSPAMMRRIERAQEQEQMAELAWRMREWSVTREQPLLQLYRALARAPSRNRMLMAVRREMTWAKHWMDLLPLPPNSSISNVTVCGLSAPTIERTRAWVEAWPCILIILPPTTINTADSDSAAHISIASIDDKHGDGDNDGDFADLFRGIADATCDKDNNGLNSDRLHKLLQALRSMNAFYRAPPGRGSGGGGVRLEQYSTILRLLLTAYANLLLLCIAVAATNATTTTAPTSVLHWSWPSFVDDPRHILPFNDTLAQEADQHLLQLSTFSPRYSIPWLLDIHHPIPFTTTSSDLPVYHHIGPSQSSHGAKLGLDLSRRVCKPFRPLHRRLKVLSHQLDEFEWLDNLHRCTLRCSTFRQMLSNLYCFLTRHLYLFLHNPVGMYPANSPYWLQQAQTLGQRQRHELSIYHDLRSPSLLSKYERIQNRTTAYRSKVMESLDLIAVRIMQCHRQGPEAACRSKFAGEIEALYRSKAWVDWLELNAFVSYHRSSAMSFFALKMRATLDRLMDRLKSSPASVDALQSLIEFIEFIRRLNQSTSNGPTLLHTLGYRAGLYASQHWAHQHDKARARSASYRPLDFPTNLDPAYFSQDFLTCLLNLRNAYTVTSSSHLDYHHPSHPLTCPNFLSLQRNRHWVFRYFSNLQLSTPSPPQNGSGSLLPVPEPLEPHTEDWNCESSTHRLPLSAQGLRMGNVPDGRKREWTMFKKQSNGERCLVWEDEEEEDWVWCLEGKEGEGVWAYFRKFEDDAELLPPSERFRRMLLKRRKEEKRLREEEEVESSLLKSWPLVNWWRANVLEPWRMLDWWVYVLDTARAGWSWCIS</sequence>
<keyword evidence="4" id="KW-1185">Reference proteome</keyword>
<keyword evidence="2" id="KW-0472">Membrane</keyword>
<gene>
    <name evidence="3" type="ORF">HII31_13039</name>
</gene>
<evidence type="ECO:0000313" key="4">
    <source>
        <dbReference type="Proteomes" id="UP000660729"/>
    </source>
</evidence>
<dbReference type="AlphaFoldDB" id="A0A8H6R756"/>
<organism evidence="3 4">
    <name type="scientific">Pseudocercospora fuligena</name>
    <dbReference type="NCBI Taxonomy" id="685502"/>
    <lineage>
        <taxon>Eukaryota</taxon>
        <taxon>Fungi</taxon>
        <taxon>Dikarya</taxon>
        <taxon>Ascomycota</taxon>
        <taxon>Pezizomycotina</taxon>
        <taxon>Dothideomycetes</taxon>
        <taxon>Dothideomycetidae</taxon>
        <taxon>Mycosphaerellales</taxon>
        <taxon>Mycosphaerellaceae</taxon>
        <taxon>Pseudocercospora</taxon>
    </lineage>
</organism>
<dbReference type="EMBL" id="JABCIY010000314">
    <property type="protein sequence ID" value="KAF7185644.1"/>
    <property type="molecule type" value="Genomic_DNA"/>
</dbReference>
<evidence type="ECO:0000313" key="3">
    <source>
        <dbReference type="EMBL" id="KAF7185644.1"/>
    </source>
</evidence>
<dbReference type="OrthoDB" id="10439247at2759"/>
<feature type="non-terminal residue" evidence="3">
    <location>
        <position position="1"/>
    </location>
</feature>
<feature type="non-terminal residue" evidence="3">
    <location>
        <position position="1168"/>
    </location>
</feature>
<name>A0A8H6R756_9PEZI</name>